<gene>
    <name evidence="1" type="ORF">SDC9_103677</name>
</gene>
<evidence type="ECO:0000313" key="1">
    <source>
        <dbReference type="EMBL" id="MPM56861.1"/>
    </source>
</evidence>
<reference evidence="1" key="1">
    <citation type="submission" date="2019-08" db="EMBL/GenBank/DDBJ databases">
        <authorList>
            <person name="Kucharzyk K."/>
            <person name="Murdoch R.W."/>
            <person name="Higgins S."/>
            <person name="Loffler F."/>
        </authorList>
    </citation>
    <scope>NUCLEOTIDE SEQUENCE</scope>
</reference>
<organism evidence="1">
    <name type="scientific">bioreactor metagenome</name>
    <dbReference type="NCBI Taxonomy" id="1076179"/>
    <lineage>
        <taxon>unclassified sequences</taxon>
        <taxon>metagenomes</taxon>
        <taxon>ecological metagenomes</taxon>
    </lineage>
</organism>
<name>A0A645AX30_9ZZZZ</name>
<accession>A0A645AX30</accession>
<dbReference type="AlphaFoldDB" id="A0A645AX30"/>
<comment type="caution">
    <text evidence="1">The sequence shown here is derived from an EMBL/GenBank/DDBJ whole genome shotgun (WGS) entry which is preliminary data.</text>
</comment>
<sequence>MAEIFQQSHPLRHRQPAVNLSFRQHRVDRAAHVMAAYHPDYLDASCVKIHLHLCSMAGIGIGVKRLPVPLLLVPVQLRHHIGTNRDRCFTEVIADLRRLSKGNVNIRKANAILRKDDVVGRFSKLSRQCPRHNRMYFVARVLERASAKECAARGNTGAGRGRARGVRISKADTFKRHAHPFGNHLALAGAKPLPKLGQPKIDVYAAVFQHFDKCAGNVKAVSVRADACTAHAHRDAYATADTPSVPVLSAVTRIFLVKSQLCRRFLHNRADADLMEIQQMSAGADIAVLQQILAPQFRWRQV</sequence>
<proteinExistence type="predicted"/>
<dbReference type="EMBL" id="VSSQ01015966">
    <property type="protein sequence ID" value="MPM56861.1"/>
    <property type="molecule type" value="Genomic_DNA"/>
</dbReference>
<protein>
    <submittedName>
        <fullName evidence="1">Uncharacterized protein</fullName>
    </submittedName>
</protein>